<reference evidence="3" key="1">
    <citation type="journal article" date="2013" name="Proc. Natl. Acad. Sci. U.S.A.">
        <title>Genome structure and metabolic features in the red seaweed Chondrus crispus shed light on evolution of the Archaeplastida.</title>
        <authorList>
            <person name="Collen J."/>
            <person name="Porcel B."/>
            <person name="Carre W."/>
            <person name="Ball S.G."/>
            <person name="Chaparro C."/>
            <person name="Tonon T."/>
            <person name="Barbeyron T."/>
            <person name="Michel G."/>
            <person name="Noel B."/>
            <person name="Valentin K."/>
            <person name="Elias M."/>
            <person name="Artiguenave F."/>
            <person name="Arun A."/>
            <person name="Aury J.M."/>
            <person name="Barbosa-Neto J.F."/>
            <person name="Bothwell J.H."/>
            <person name="Bouget F.Y."/>
            <person name="Brillet L."/>
            <person name="Cabello-Hurtado F."/>
            <person name="Capella-Gutierrez S."/>
            <person name="Charrier B."/>
            <person name="Cladiere L."/>
            <person name="Cock J.M."/>
            <person name="Coelho S.M."/>
            <person name="Colleoni C."/>
            <person name="Czjzek M."/>
            <person name="Da Silva C."/>
            <person name="Delage L."/>
            <person name="Denoeud F."/>
            <person name="Deschamps P."/>
            <person name="Dittami S.M."/>
            <person name="Gabaldon T."/>
            <person name="Gachon C.M."/>
            <person name="Groisillier A."/>
            <person name="Herve C."/>
            <person name="Jabbari K."/>
            <person name="Katinka M."/>
            <person name="Kloareg B."/>
            <person name="Kowalczyk N."/>
            <person name="Labadie K."/>
            <person name="Leblanc C."/>
            <person name="Lopez P.J."/>
            <person name="McLachlan D.H."/>
            <person name="Meslet-Cladiere L."/>
            <person name="Moustafa A."/>
            <person name="Nehr Z."/>
            <person name="Nyvall Collen P."/>
            <person name="Panaud O."/>
            <person name="Partensky F."/>
            <person name="Poulain J."/>
            <person name="Rensing S.A."/>
            <person name="Rousvoal S."/>
            <person name="Samson G."/>
            <person name="Symeonidi A."/>
            <person name="Weissenbach J."/>
            <person name="Zambounis A."/>
            <person name="Wincker P."/>
            <person name="Boyen C."/>
        </authorList>
    </citation>
    <scope>NUCLEOTIDE SEQUENCE [LARGE SCALE GENOMIC DNA]</scope>
    <source>
        <strain evidence="3">cv. Stackhouse</strain>
    </source>
</reference>
<dbReference type="EMBL" id="HG002301">
    <property type="protein sequence ID" value="CDF41064.1"/>
    <property type="molecule type" value="Genomic_DNA"/>
</dbReference>
<evidence type="ECO:0000313" key="3">
    <source>
        <dbReference type="Proteomes" id="UP000012073"/>
    </source>
</evidence>
<dbReference type="RefSeq" id="XP_005711358.1">
    <property type="nucleotide sequence ID" value="XM_005711301.1"/>
</dbReference>
<proteinExistence type="predicted"/>
<dbReference type="AlphaFoldDB" id="R7QSH0"/>
<organism evidence="2 3">
    <name type="scientific">Chondrus crispus</name>
    <name type="common">Carrageen Irish moss</name>
    <name type="synonym">Polymorpha crispa</name>
    <dbReference type="NCBI Taxonomy" id="2769"/>
    <lineage>
        <taxon>Eukaryota</taxon>
        <taxon>Rhodophyta</taxon>
        <taxon>Florideophyceae</taxon>
        <taxon>Rhodymeniophycidae</taxon>
        <taxon>Gigartinales</taxon>
        <taxon>Gigartinaceae</taxon>
        <taxon>Chondrus</taxon>
    </lineage>
</organism>
<gene>
    <name evidence="2" type="ORF">CHC_T00007674001</name>
</gene>
<feature type="compositionally biased region" description="Basic residues" evidence="1">
    <location>
        <begin position="117"/>
        <end position="128"/>
    </location>
</feature>
<name>R7QSH0_CHOCR</name>
<dbReference type="Proteomes" id="UP000012073">
    <property type="component" value="Unassembled WGS sequence"/>
</dbReference>
<protein>
    <submittedName>
        <fullName evidence="2">Uncharacterized protein</fullName>
    </submittedName>
</protein>
<evidence type="ECO:0000313" key="2">
    <source>
        <dbReference type="EMBL" id="CDF41064.1"/>
    </source>
</evidence>
<keyword evidence="3" id="KW-1185">Reference proteome</keyword>
<dbReference type="KEGG" id="ccp:CHC_T00007674001"/>
<feature type="region of interest" description="Disordered" evidence="1">
    <location>
        <begin position="85"/>
        <end position="129"/>
    </location>
</feature>
<dbReference type="Gramene" id="CDF41064">
    <property type="protein sequence ID" value="CDF41064"/>
    <property type="gene ID" value="CHC_T00007674001"/>
</dbReference>
<dbReference type="GeneID" id="17319062"/>
<sequence>MTLSVASSYATPWFPDDASSLSADPCLVTTGSRGHAGLLLRRFIRDADHYAEEPTGGAAAFDPLELQDDSFVNFSVGNFDKKAREGDAQRSVVVQRITARSSHRSSHRSSSQESGKSSRRWRMGRKGGSRPLLKKDTFFMPVMRCFV</sequence>
<evidence type="ECO:0000256" key="1">
    <source>
        <dbReference type="SAM" id="MobiDB-lite"/>
    </source>
</evidence>
<accession>R7QSH0</accession>